<accession>A0ABP4U7P5</accession>
<sequence length="376" mass="40468">MTTCFVIGPIGNELAPLDSPERLAWESALEIYDRVIQTACSFLDIEAVRADQISITGDINEQIFRHLFEADLVIADLSGANANVMYELGLRHSLNKLTIQVADAATPLPFDVKAVRTILIQRSQMGLVDARKKLVKAIEVGLSGASDMVAATRVWSALEGAAGADLDVILGEPDAVDGPEDLDEADGEGFVEIMVGLEGSFQKVTHSLEKIGSAMRDMNDDTSQATAEMNHQDKSLPSAARMGLIHKFAGTLKGHGEILDALTLTYEEDVRELDSRVSPLLRMLAGNEQLREMEGADRFLDMILGLAASARGASEGFSGFSSSLQFLGTMSSLLRSPSKLISRGVARIADSVTLIDDWDAAARRVKALGEAKRPPV</sequence>
<comment type="caution">
    <text evidence="1">The sequence shown here is derived from an EMBL/GenBank/DDBJ whole genome shotgun (WGS) entry which is preliminary data.</text>
</comment>
<dbReference type="RefSeq" id="WP_344071099.1">
    <property type="nucleotide sequence ID" value="NZ_BAAAPL010000001.1"/>
</dbReference>
<dbReference type="Proteomes" id="UP001501690">
    <property type="component" value="Unassembled WGS sequence"/>
</dbReference>
<dbReference type="EMBL" id="BAAAPL010000001">
    <property type="protein sequence ID" value="GAA1698854.1"/>
    <property type="molecule type" value="Genomic_DNA"/>
</dbReference>
<keyword evidence="2" id="KW-1185">Reference proteome</keyword>
<evidence type="ECO:0000313" key="1">
    <source>
        <dbReference type="EMBL" id="GAA1698854.1"/>
    </source>
</evidence>
<name>A0ABP4U7P5_9MICO</name>
<organism evidence="1 2">
    <name type="scientific">Microbacterium sediminicola</name>
    <dbReference type="NCBI Taxonomy" id="415210"/>
    <lineage>
        <taxon>Bacteria</taxon>
        <taxon>Bacillati</taxon>
        <taxon>Actinomycetota</taxon>
        <taxon>Actinomycetes</taxon>
        <taxon>Micrococcales</taxon>
        <taxon>Microbacteriaceae</taxon>
        <taxon>Microbacterium</taxon>
    </lineage>
</organism>
<reference evidence="2" key="1">
    <citation type="journal article" date="2019" name="Int. J. Syst. Evol. Microbiol.">
        <title>The Global Catalogue of Microorganisms (GCM) 10K type strain sequencing project: providing services to taxonomists for standard genome sequencing and annotation.</title>
        <authorList>
            <consortium name="The Broad Institute Genomics Platform"/>
            <consortium name="The Broad Institute Genome Sequencing Center for Infectious Disease"/>
            <person name="Wu L."/>
            <person name="Ma J."/>
        </authorList>
    </citation>
    <scope>NUCLEOTIDE SEQUENCE [LARGE SCALE GENOMIC DNA]</scope>
    <source>
        <strain evidence="2">JCM 15577</strain>
    </source>
</reference>
<gene>
    <name evidence="1" type="ORF">GCM10009808_15450</name>
</gene>
<proteinExistence type="predicted"/>
<evidence type="ECO:0000313" key="2">
    <source>
        <dbReference type="Proteomes" id="UP001501690"/>
    </source>
</evidence>
<protein>
    <submittedName>
        <fullName evidence="1">Uncharacterized protein</fullName>
    </submittedName>
</protein>